<dbReference type="InterPro" id="IPR018060">
    <property type="entry name" value="HTH_AraC"/>
</dbReference>
<dbReference type="PANTHER" id="PTHR47893:SF1">
    <property type="entry name" value="REGULATORY PROTEIN PCHR"/>
    <property type="match status" value="1"/>
</dbReference>
<evidence type="ECO:0000256" key="1">
    <source>
        <dbReference type="ARBA" id="ARBA00023015"/>
    </source>
</evidence>
<evidence type="ECO:0000313" key="4">
    <source>
        <dbReference type="EMBL" id="MFC4242106.1"/>
    </source>
</evidence>
<dbReference type="SMART" id="SM00342">
    <property type="entry name" value="HTH_ARAC"/>
    <property type="match status" value="1"/>
</dbReference>
<gene>
    <name evidence="4" type="ORF">ACFOYW_01870</name>
</gene>
<dbReference type="PANTHER" id="PTHR47893">
    <property type="entry name" value="REGULATORY PROTEIN PCHR"/>
    <property type="match status" value="1"/>
</dbReference>
<dbReference type="InterPro" id="IPR009057">
    <property type="entry name" value="Homeodomain-like_sf"/>
</dbReference>
<dbReference type="RefSeq" id="WP_390226895.1">
    <property type="nucleotide sequence ID" value="NZ_JBHSCN010000002.1"/>
</dbReference>
<name>A0ABV8Q3N0_9MICO</name>
<keyword evidence="1" id="KW-0805">Transcription regulation</keyword>
<evidence type="ECO:0000256" key="2">
    <source>
        <dbReference type="ARBA" id="ARBA00023163"/>
    </source>
</evidence>
<dbReference type="SUPFAM" id="SSF46689">
    <property type="entry name" value="Homeodomain-like"/>
    <property type="match status" value="1"/>
</dbReference>
<dbReference type="PROSITE" id="PS01124">
    <property type="entry name" value="HTH_ARAC_FAMILY_2"/>
    <property type="match status" value="1"/>
</dbReference>
<dbReference type="Gene3D" id="1.10.10.60">
    <property type="entry name" value="Homeodomain-like"/>
    <property type="match status" value="1"/>
</dbReference>
<keyword evidence="5" id="KW-1185">Reference proteome</keyword>
<organism evidence="4 5">
    <name type="scientific">Gryllotalpicola reticulitermitis</name>
    <dbReference type="NCBI Taxonomy" id="1184153"/>
    <lineage>
        <taxon>Bacteria</taxon>
        <taxon>Bacillati</taxon>
        <taxon>Actinomycetota</taxon>
        <taxon>Actinomycetes</taxon>
        <taxon>Micrococcales</taxon>
        <taxon>Microbacteriaceae</taxon>
        <taxon>Gryllotalpicola</taxon>
    </lineage>
</organism>
<comment type="caution">
    <text evidence="4">The sequence shown here is derived from an EMBL/GenBank/DDBJ whole genome shotgun (WGS) entry which is preliminary data.</text>
</comment>
<accession>A0ABV8Q3N0</accession>
<dbReference type="EMBL" id="JBHSCN010000002">
    <property type="protein sequence ID" value="MFC4242106.1"/>
    <property type="molecule type" value="Genomic_DNA"/>
</dbReference>
<feature type="domain" description="HTH araC/xylS-type" evidence="3">
    <location>
        <begin position="211"/>
        <end position="312"/>
    </location>
</feature>
<sequence length="312" mass="34110">MGDLVERIFTTTDVGEAEALTRRIYPRTELRESTGEFHYEQITRGAGGVNFTRFKINSRMDIAVDFDGVAAFGLRLAGGYAAESNQRRLDSSQPFLFIPGPGSSISEDLDILMVNVDLDVLTRAAAQQAGADSAKLVFHSNHAASQARRQHWLRTINYAWNNVMNVPEIFRDAAIRGTTIDVVIAAALAGFEIETDLSRPVSDSAASTAIRRAVAFVESNADQPITVGDIAAAARLSVRGLQLGFQRCFGVTPMAYLRIVRLEAARAELLAADGSDDGVATIARRWAFANPGRFAALYRARFDERPADTLRR</sequence>
<protein>
    <submittedName>
        <fullName evidence="4">Helix-turn-helix domain-containing protein</fullName>
    </submittedName>
</protein>
<evidence type="ECO:0000259" key="3">
    <source>
        <dbReference type="PROSITE" id="PS01124"/>
    </source>
</evidence>
<dbReference type="Pfam" id="PF12833">
    <property type="entry name" value="HTH_18"/>
    <property type="match status" value="1"/>
</dbReference>
<reference evidence="5" key="1">
    <citation type="journal article" date="2019" name="Int. J. Syst. Evol. Microbiol.">
        <title>The Global Catalogue of Microorganisms (GCM) 10K type strain sequencing project: providing services to taxonomists for standard genome sequencing and annotation.</title>
        <authorList>
            <consortium name="The Broad Institute Genomics Platform"/>
            <consortium name="The Broad Institute Genome Sequencing Center for Infectious Disease"/>
            <person name="Wu L."/>
            <person name="Ma J."/>
        </authorList>
    </citation>
    <scope>NUCLEOTIDE SEQUENCE [LARGE SCALE GENOMIC DNA]</scope>
    <source>
        <strain evidence="5">CGMCC 1.10363</strain>
    </source>
</reference>
<keyword evidence="2" id="KW-0804">Transcription</keyword>
<dbReference type="Proteomes" id="UP001595900">
    <property type="component" value="Unassembled WGS sequence"/>
</dbReference>
<evidence type="ECO:0000313" key="5">
    <source>
        <dbReference type="Proteomes" id="UP001595900"/>
    </source>
</evidence>
<proteinExistence type="predicted"/>
<dbReference type="InterPro" id="IPR053142">
    <property type="entry name" value="PchR_regulatory_protein"/>
</dbReference>